<accession>A0A1E1WNI7</accession>
<gene>
    <name evidence="2" type="ORF">g.11125</name>
</gene>
<dbReference type="EMBL" id="GDQN01002658">
    <property type="protein sequence ID" value="JAT88396.1"/>
    <property type="molecule type" value="Transcribed_RNA"/>
</dbReference>
<reference evidence="2" key="1">
    <citation type="submission" date="2015-09" db="EMBL/GenBank/DDBJ databases">
        <title>De novo assembly of Pectinophora gossypiella (Pink Bollworm) gut transcriptome.</title>
        <authorList>
            <person name="Tassone E.E."/>
        </authorList>
    </citation>
    <scope>NUCLEOTIDE SEQUENCE</scope>
</reference>
<protein>
    <submittedName>
        <fullName evidence="2">Uncharacterized protein</fullName>
    </submittedName>
</protein>
<feature type="non-terminal residue" evidence="2">
    <location>
        <position position="1"/>
    </location>
</feature>
<evidence type="ECO:0000256" key="1">
    <source>
        <dbReference type="SAM" id="MobiDB-lite"/>
    </source>
</evidence>
<dbReference type="OrthoDB" id="67516at2759"/>
<organism evidence="2">
    <name type="scientific">Pectinophora gossypiella</name>
    <name type="common">Cotton pink bollworm</name>
    <name type="synonym">Depressaria gossypiella</name>
    <dbReference type="NCBI Taxonomy" id="13191"/>
    <lineage>
        <taxon>Eukaryota</taxon>
        <taxon>Metazoa</taxon>
        <taxon>Ecdysozoa</taxon>
        <taxon>Arthropoda</taxon>
        <taxon>Hexapoda</taxon>
        <taxon>Insecta</taxon>
        <taxon>Pterygota</taxon>
        <taxon>Neoptera</taxon>
        <taxon>Endopterygota</taxon>
        <taxon>Lepidoptera</taxon>
        <taxon>Glossata</taxon>
        <taxon>Ditrysia</taxon>
        <taxon>Gelechioidea</taxon>
        <taxon>Gelechiidae</taxon>
        <taxon>Apatetrinae</taxon>
        <taxon>Pectinophora</taxon>
    </lineage>
</organism>
<proteinExistence type="predicted"/>
<sequence length="122" mass="13461">PGLQSMQYCNLPSLPPAVDRALKPRHSSIGHINHLIGQAVLQLTPHDDIKPDVLQYLDLDLHSSKPAPSKPQEPPPKMKDVAHGKSLSAVEADSDYKTVDFLKTEAFNITRQDAEASRSNHH</sequence>
<dbReference type="AlphaFoldDB" id="A0A1E1WNI7"/>
<feature type="region of interest" description="Disordered" evidence="1">
    <location>
        <begin position="61"/>
        <end position="84"/>
    </location>
</feature>
<name>A0A1E1WNI7_PECGO</name>
<evidence type="ECO:0000313" key="2">
    <source>
        <dbReference type="EMBL" id="JAT88396.1"/>
    </source>
</evidence>